<dbReference type="InterPro" id="IPR009061">
    <property type="entry name" value="DNA-bd_dom_put_sf"/>
</dbReference>
<dbReference type="InterPro" id="IPR000551">
    <property type="entry name" value="MerR-type_HTH_dom"/>
</dbReference>
<name>A0ABZ1NG19_9NOCA</name>
<evidence type="ECO:0000256" key="1">
    <source>
        <dbReference type="ARBA" id="ARBA00023125"/>
    </source>
</evidence>
<dbReference type="CDD" id="cd00592">
    <property type="entry name" value="HTH_MerR-like"/>
    <property type="match status" value="1"/>
</dbReference>
<dbReference type="Proteomes" id="UP001621418">
    <property type="component" value="Chromosome"/>
</dbReference>
<dbReference type="PRINTS" id="PR00040">
    <property type="entry name" value="HTHMERR"/>
</dbReference>
<dbReference type="Gene3D" id="1.10.1660.10">
    <property type="match status" value="1"/>
</dbReference>
<dbReference type="RefSeq" id="WP_405150855.1">
    <property type="nucleotide sequence ID" value="NZ_CP109527.1"/>
</dbReference>
<dbReference type="PROSITE" id="PS50937">
    <property type="entry name" value="HTH_MERR_2"/>
    <property type="match status" value="1"/>
</dbReference>
<evidence type="ECO:0000259" key="2">
    <source>
        <dbReference type="PROSITE" id="PS50937"/>
    </source>
</evidence>
<dbReference type="SMART" id="SM00422">
    <property type="entry name" value="HTH_MERR"/>
    <property type="match status" value="1"/>
</dbReference>
<dbReference type="PROSITE" id="PS00552">
    <property type="entry name" value="HTH_MERR_1"/>
    <property type="match status" value="1"/>
</dbReference>
<organism evidence="3 4">
    <name type="scientific">Nocardia salmonicida</name>
    <dbReference type="NCBI Taxonomy" id="53431"/>
    <lineage>
        <taxon>Bacteria</taxon>
        <taxon>Bacillati</taxon>
        <taxon>Actinomycetota</taxon>
        <taxon>Actinomycetes</taxon>
        <taxon>Mycobacteriales</taxon>
        <taxon>Nocardiaceae</taxon>
        <taxon>Nocardia</taxon>
    </lineage>
</organism>
<dbReference type="Pfam" id="PF13411">
    <property type="entry name" value="MerR_1"/>
    <property type="match status" value="1"/>
</dbReference>
<protein>
    <submittedName>
        <fullName evidence="3">MerR family transcriptional regulator</fullName>
    </submittedName>
</protein>
<keyword evidence="4" id="KW-1185">Reference proteome</keyword>
<evidence type="ECO:0000313" key="3">
    <source>
        <dbReference type="EMBL" id="WTY38977.1"/>
    </source>
</evidence>
<sequence>MSNTAESRRIGDVAAELGVATHVLRHWEDVGVLVPPRAPGGQRIYGGDLIVRARLVQLCQRAGLSLAEIKDLFAARSRTRRVAVFADKQAELRSRVDDLTRTIDFLAHVLRCTHPIVDECPDCVEFSRSAQR</sequence>
<dbReference type="PANTHER" id="PTHR30204">
    <property type="entry name" value="REDOX-CYCLING DRUG-SENSING TRANSCRIPTIONAL ACTIVATOR SOXR"/>
    <property type="match status" value="1"/>
</dbReference>
<gene>
    <name evidence="3" type="ORF">OG308_14670</name>
</gene>
<reference evidence="3 4" key="1">
    <citation type="submission" date="2022-10" db="EMBL/GenBank/DDBJ databases">
        <title>The complete genomes of actinobacterial strains from the NBC collection.</title>
        <authorList>
            <person name="Joergensen T.S."/>
            <person name="Alvarez Arevalo M."/>
            <person name="Sterndorff E.B."/>
            <person name="Faurdal D."/>
            <person name="Vuksanovic O."/>
            <person name="Mourched A.-S."/>
            <person name="Charusanti P."/>
            <person name="Shaw S."/>
            <person name="Blin K."/>
            <person name="Weber T."/>
        </authorList>
    </citation>
    <scope>NUCLEOTIDE SEQUENCE [LARGE SCALE GENOMIC DNA]</scope>
    <source>
        <strain evidence="3 4">NBC_01413</strain>
    </source>
</reference>
<evidence type="ECO:0000313" key="4">
    <source>
        <dbReference type="Proteomes" id="UP001621418"/>
    </source>
</evidence>
<proteinExistence type="predicted"/>
<dbReference type="SUPFAM" id="SSF46955">
    <property type="entry name" value="Putative DNA-binding domain"/>
    <property type="match status" value="1"/>
</dbReference>
<dbReference type="PANTHER" id="PTHR30204:SF93">
    <property type="entry name" value="HTH MERR-TYPE DOMAIN-CONTAINING PROTEIN"/>
    <property type="match status" value="1"/>
</dbReference>
<dbReference type="InterPro" id="IPR047057">
    <property type="entry name" value="MerR_fam"/>
</dbReference>
<accession>A0ABZ1NG19</accession>
<dbReference type="EMBL" id="CP109527">
    <property type="protein sequence ID" value="WTY38977.1"/>
    <property type="molecule type" value="Genomic_DNA"/>
</dbReference>
<keyword evidence="1" id="KW-0238">DNA-binding</keyword>
<feature type="domain" description="HTH merR-type" evidence="2">
    <location>
        <begin position="9"/>
        <end position="75"/>
    </location>
</feature>